<comment type="caution">
    <text evidence="2">The sequence shown here is derived from an EMBL/GenBank/DDBJ whole genome shotgun (WGS) entry which is preliminary data.</text>
</comment>
<protein>
    <submittedName>
        <fullName evidence="2">Uncharacterized protein</fullName>
    </submittedName>
</protein>
<keyword evidence="3" id="KW-1185">Reference proteome</keyword>
<proteinExistence type="predicted"/>
<gene>
    <name evidence="2" type="ORF">CPLU01_02493</name>
</gene>
<accession>A0A8H6NMZ5</accession>
<dbReference type="AlphaFoldDB" id="A0A8H6NMZ5"/>
<evidence type="ECO:0000313" key="2">
    <source>
        <dbReference type="EMBL" id="KAF6838381.1"/>
    </source>
</evidence>
<sequence>MANRAPSGIDDLVRRPQPVFGFESVGGSAGGIPTTASPECSFSDGKIVFFRIPTSKDAAPTGWCRSIGSEGPGEREDPGPYINRTRGNFKP</sequence>
<name>A0A8H6NMZ5_9PEZI</name>
<dbReference type="Proteomes" id="UP000654918">
    <property type="component" value="Unassembled WGS sequence"/>
</dbReference>
<feature type="region of interest" description="Disordered" evidence="1">
    <location>
        <begin position="63"/>
        <end position="91"/>
    </location>
</feature>
<evidence type="ECO:0000313" key="3">
    <source>
        <dbReference type="Proteomes" id="UP000654918"/>
    </source>
</evidence>
<reference evidence="2" key="1">
    <citation type="journal article" date="2020" name="Phytopathology">
        <title>Genome Sequence Resources of Colletotrichum truncatum, C. plurivorum, C. musicola, and C. sojae: Four Species Pathogenic to Soybean (Glycine max).</title>
        <authorList>
            <person name="Rogerio F."/>
            <person name="Boufleur T.R."/>
            <person name="Ciampi-Guillardi M."/>
            <person name="Sukno S.A."/>
            <person name="Thon M.R."/>
            <person name="Massola Junior N.S."/>
            <person name="Baroncelli R."/>
        </authorList>
    </citation>
    <scope>NUCLEOTIDE SEQUENCE</scope>
    <source>
        <strain evidence="2">LFN00145</strain>
    </source>
</reference>
<evidence type="ECO:0000256" key="1">
    <source>
        <dbReference type="SAM" id="MobiDB-lite"/>
    </source>
</evidence>
<organism evidence="2 3">
    <name type="scientific">Colletotrichum plurivorum</name>
    <dbReference type="NCBI Taxonomy" id="2175906"/>
    <lineage>
        <taxon>Eukaryota</taxon>
        <taxon>Fungi</taxon>
        <taxon>Dikarya</taxon>
        <taxon>Ascomycota</taxon>
        <taxon>Pezizomycotina</taxon>
        <taxon>Sordariomycetes</taxon>
        <taxon>Hypocreomycetidae</taxon>
        <taxon>Glomerellales</taxon>
        <taxon>Glomerellaceae</taxon>
        <taxon>Colletotrichum</taxon>
        <taxon>Colletotrichum orchidearum species complex</taxon>
    </lineage>
</organism>
<dbReference type="EMBL" id="WIGO01000019">
    <property type="protein sequence ID" value="KAF6838381.1"/>
    <property type="molecule type" value="Genomic_DNA"/>
</dbReference>